<evidence type="ECO:0000256" key="4">
    <source>
        <dbReference type="ARBA" id="ARBA00022475"/>
    </source>
</evidence>
<keyword evidence="3 13" id="KW-0813">Transport</keyword>
<feature type="transmembrane region" description="Helical" evidence="13">
    <location>
        <begin position="210"/>
        <end position="230"/>
    </location>
</feature>
<reference evidence="14" key="1">
    <citation type="submission" date="2025-08" db="UniProtKB">
        <authorList>
            <consortium name="Ensembl"/>
        </authorList>
    </citation>
    <scope>IDENTIFICATION</scope>
</reference>
<evidence type="ECO:0000256" key="1">
    <source>
        <dbReference type="ARBA" id="ARBA00004651"/>
    </source>
</evidence>
<evidence type="ECO:0000256" key="12">
    <source>
        <dbReference type="ARBA" id="ARBA00023303"/>
    </source>
</evidence>
<name>A0A8C9FJ73_PAVCR</name>
<comment type="similarity">
    <text evidence="2 13">Belongs to the tweety family.</text>
</comment>
<dbReference type="GO" id="GO:0034707">
    <property type="term" value="C:chloride channel complex"/>
    <property type="evidence" value="ECO:0007669"/>
    <property type="project" value="UniProtKB-UniRule"/>
</dbReference>
<keyword evidence="12 13" id="KW-0407">Ion channel</keyword>
<evidence type="ECO:0000256" key="7">
    <source>
        <dbReference type="ARBA" id="ARBA00023065"/>
    </source>
</evidence>
<evidence type="ECO:0000256" key="9">
    <source>
        <dbReference type="ARBA" id="ARBA00023173"/>
    </source>
</evidence>
<comment type="function">
    <text evidence="13">Probable chloride channel.</text>
</comment>
<evidence type="ECO:0000256" key="8">
    <source>
        <dbReference type="ARBA" id="ARBA00023136"/>
    </source>
</evidence>
<evidence type="ECO:0000256" key="3">
    <source>
        <dbReference type="ARBA" id="ARBA00022448"/>
    </source>
</evidence>
<accession>A0A8C9FJ73</accession>
<keyword evidence="11 13" id="KW-0868">Chloride</keyword>
<proteinExistence type="inferred from homology"/>
<comment type="subcellular location">
    <subcellularLocation>
        <location evidence="1 13">Cell membrane</location>
        <topology evidence="1 13">Multi-pass membrane protein</topology>
    </subcellularLocation>
</comment>
<dbReference type="Proteomes" id="UP000694428">
    <property type="component" value="Unplaced"/>
</dbReference>
<dbReference type="Pfam" id="PF04906">
    <property type="entry name" value="Tweety"/>
    <property type="match status" value="1"/>
</dbReference>
<evidence type="ECO:0000313" key="14">
    <source>
        <dbReference type="Ensembl" id="ENSPSTP00000015468.1"/>
    </source>
</evidence>
<dbReference type="AlphaFoldDB" id="A0A8C9FJ73"/>
<dbReference type="GO" id="GO:0005886">
    <property type="term" value="C:plasma membrane"/>
    <property type="evidence" value="ECO:0007669"/>
    <property type="project" value="UniProtKB-SubCell"/>
</dbReference>
<organism evidence="14 15">
    <name type="scientific">Pavo cristatus</name>
    <name type="common">Indian peafowl</name>
    <name type="synonym">Blue peafowl</name>
    <dbReference type="NCBI Taxonomy" id="9049"/>
    <lineage>
        <taxon>Eukaryota</taxon>
        <taxon>Metazoa</taxon>
        <taxon>Chordata</taxon>
        <taxon>Craniata</taxon>
        <taxon>Vertebrata</taxon>
        <taxon>Euteleostomi</taxon>
        <taxon>Archelosauria</taxon>
        <taxon>Archosauria</taxon>
        <taxon>Dinosauria</taxon>
        <taxon>Saurischia</taxon>
        <taxon>Theropoda</taxon>
        <taxon>Coelurosauria</taxon>
        <taxon>Aves</taxon>
        <taxon>Neognathae</taxon>
        <taxon>Galloanserae</taxon>
        <taxon>Galliformes</taxon>
        <taxon>Phasianidae</taxon>
        <taxon>Phasianinae</taxon>
        <taxon>Pavo</taxon>
    </lineage>
</organism>
<feature type="transmembrane region" description="Helical" evidence="13">
    <location>
        <begin position="166"/>
        <end position="189"/>
    </location>
</feature>
<evidence type="ECO:0000256" key="6">
    <source>
        <dbReference type="ARBA" id="ARBA00022989"/>
    </source>
</evidence>
<keyword evidence="8 13" id="KW-0472">Membrane</keyword>
<evidence type="ECO:0000256" key="2">
    <source>
        <dbReference type="ARBA" id="ARBA00009849"/>
    </source>
</evidence>
<keyword evidence="5 13" id="KW-0812">Transmembrane</keyword>
<dbReference type="PANTHER" id="PTHR12424:SF6">
    <property type="entry name" value="PROTEIN TWEETY HOMOLOG 2"/>
    <property type="match status" value="1"/>
</dbReference>
<keyword evidence="10" id="KW-0325">Glycoprotein</keyword>
<keyword evidence="9 13" id="KW-0869">Chloride channel</keyword>
<keyword evidence="15" id="KW-1185">Reference proteome</keyword>
<evidence type="ECO:0000313" key="15">
    <source>
        <dbReference type="Proteomes" id="UP000694428"/>
    </source>
</evidence>
<reference evidence="14" key="2">
    <citation type="submission" date="2025-09" db="UniProtKB">
        <authorList>
            <consortium name="Ensembl"/>
        </authorList>
    </citation>
    <scope>IDENTIFICATION</scope>
</reference>
<keyword evidence="4" id="KW-1003">Cell membrane</keyword>
<evidence type="ECO:0000256" key="11">
    <source>
        <dbReference type="ARBA" id="ARBA00023214"/>
    </source>
</evidence>
<dbReference type="GO" id="GO:0005229">
    <property type="term" value="F:intracellularly calcium-gated chloride channel activity"/>
    <property type="evidence" value="ECO:0007669"/>
    <property type="project" value="TreeGrafter"/>
</dbReference>
<dbReference type="InterPro" id="IPR006990">
    <property type="entry name" value="Tweety"/>
</dbReference>
<dbReference type="PANTHER" id="PTHR12424">
    <property type="entry name" value="TWEETY-RELATED"/>
    <property type="match status" value="1"/>
</dbReference>
<feature type="transmembrane region" description="Helical" evidence="13">
    <location>
        <begin position="362"/>
        <end position="383"/>
    </location>
</feature>
<protein>
    <recommendedName>
        <fullName evidence="13">Protein tweety homolog</fullName>
    </recommendedName>
</protein>
<keyword evidence="7 13" id="KW-0406">Ion transport</keyword>
<dbReference type="Ensembl" id="ENSPSTT00000016223.1">
    <property type="protein sequence ID" value="ENSPSTP00000015468.1"/>
    <property type="gene ID" value="ENSPSTG00000010971.1"/>
</dbReference>
<dbReference type="GO" id="GO:0072320">
    <property type="term" value="F:volume-sensitive chloride channel activity"/>
    <property type="evidence" value="ECO:0007669"/>
    <property type="project" value="TreeGrafter"/>
</dbReference>
<sequence>MGAAPPCKEMIEKFELEGTLNLDQPSNKEWGYLHLGQGARSLIQAGCGDTSMKHRAAVPHSGERRAARQHEVRAPGGAVPGGAWPHRWAWPHGGGVAWRAERGVAARCPPPSAAPARPGPAMPPARADYLAPWWAAWLHGLPHRGLRLQPVPATFHPRDPDYQQSLLFFGLVSAVCLGLNLLFLTVYLICFCCCKRDQEPDAKQPRSCCVTWMAVTAGLICCTAVGIGFYGNSETNDGVYQLLYALDNANHTLTGIDTLVASTTQQLQVALEQHLEQLTEVLAARADYLQTLKFLQQLAGSIVLQLSGLPSWHGVSDDLTALAANVGYVEYYRWLSYLLFFILVLTVCLLACLGLAKRSRYLLAMMLCCGLLTLILSWCSMAVDTAAAVGTSDFCVAPDKFIMNQTESVISAEVVHYYLYCEQSLSSPFQQALTVFQRSLTTMQMQTQGLIQFALPLFPMAEKDLLGVQQLLNTSETSLHQLTALLDCRGLHKDYLDALIGICYDGVEGLLYLVLFSLLVATSFSTIVCAAPRAWRHLAGRDQDYDDIDEEDPFNPQARRIAAHHPVRGQLRSFCSYSSSLGSQSSLHPPAQTISNAPVSEYMNQAVLFGGNPRYENVPLIGRGSPPPTYSPSMRATYLSVTDEHLRPQHTEFPA</sequence>
<evidence type="ECO:0000256" key="10">
    <source>
        <dbReference type="ARBA" id="ARBA00023180"/>
    </source>
</evidence>
<feature type="transmembrane region" description="Helical" evidence="13">
    <location>
        <begin position="510"/>
        <end position="531"/>
    </location>
</feature>
<feature type="transmembrane region" description="Helical" evidence="13">
    <location>
        <begin position="334"/>
        <end position="355"/>
    </location>
</feature>
<keyword evidence="6 13" id="KW-1133">Transmembrane helix</keyword>
<dbReference type="CDD" id="cd07912">
    <property type="entry name" value="Tweety_N"/>
    <property type="match status" value="1"/>
</dbReference>
<evidence type="ECO:0000256" key="13">
    <source>
        <dbReference type="RuleBase" id="RU361114"/>
    </source>
</evidence>
<evidence type="ECO:0000256" key="5">
    <source>
        <dbReference type="ARBA" id="ARBA00022692"/>
    </source>
</evidence>